<dbReference type="Pfam" id="PF02120">
    <property type="entry name" value="Flg_hook"/>
    <property type="match status" value="1"/>
</dbReference>
<dbReference type="InterPro" id="IPR021136">
    <property type="entry name" value="Flagellar_hook_control-like_C"/>
</dbReference>
<dbReference type="EMBL" id="CP018839">
    <property type="protein sequence ID" value="APR03291.1"/>
    <property type="molecule type" value="Genomic_DNA"/>
</dbReference>
<gene>
    <name evidence="2" type="ORF">Tchl_0419</name>
</gene>
<dbReference type="RefSeq" id="WP_075146930.1">
    <property type="nucleotide sequence ID" value="NZ_CP018839.1"/>
</dbReference>
<protein>
    <submittedName>
        <fullName evidence="2">Uncharacterized protein</fullName>
    </submittedName>
</protein>
<dbReference type="InterPro" id="IPR038610">
    <property type="entry name" value="FliK-like_C_sf"/>
</dbReference>
<dbReference type="KEGG" id="tcl:Tchl_0419"/>
<feature type="compositionally biased region" description="Pro residues" evidence="1">
    <location>
        <begin position="204"/>
        <end position="219"/>
    </location>
</feature>
<accession>A0A1H5VZK0</accession>
<feature type="region of interest" description="Disordered" evidence="1">
    <location>
        <begin position="197"/>
        <end position="264"/>
    </location>
</feature>
<proteinExistence type="predicted"/>
<feature type="compositionally biased region" description="Low complexity" evidence="1">
    <location>
        <begin position="59"/>
        <end position="89"/>
    </location>
</feature>
<evidence type="ECO:0000313" key="3">
    <source>
        <dbReference type="Proteomes" id="UP000185739"/>
    </source>
</evidence>
<name>A0A1H5VZK0_9RHOO</name>
<dbReference type="Gene3D" id="3.30.750.140">
    <property type="match status" value="1"/>
</dbReference>
<dbReference type="OrthoDB" id="5296742at2"/>
<sequence length="454" mass="45919">MSGINPLLDTLLHHVLGKRVDTALPAPLNQAVGPPGPIEALRAIHGDAGVDGRKADTLARPGQRAEGAEAGAAAQREGARGAGAEAAPANASARVHFSPSARVIAELLSHYPAAPSALRPAAPLLGAGEADPAVLAGRFEQGVRDSGLFYESHLARWYQGRLPVAQLLSEPQMAGRPPPVLAPSAAAAGAGAAASAASAAPGAGTPPVPLPLPMPPFAPGAPSTPFSPPSGEGRGETAAAGTPLARPSAAEAQPAEAALTSSNKIDKSRNGLQIYQRLSPLPLASAGDAAPEAARAGSEVEPAPPRVAVEEGLQALVRHQLELLATPVLRWEGEAWSGLFVVLALALPQLEDRSGARDGAGGQEGGEEGGQEWHAEIGLDVAGLGALEVSLSLRERALALRLSAADAGVRSRLEEGLGALRSRLEAFGFDALELAVDEGGEDMGEGRGVDGDGR</sequence>
<feature type="region of interest" description="Disordered" evidence="1">
    <location>
        <begin position="52"/>
        <end position="92"/>
    </location>
</feature>
<dbReference type="STRING" id="96773.Tchl_0419"/>
<dbReference type="AlphaFoldDB" id="A0A1H5VZK0"/>
<feature type="compositionally biased region" description="Low complexity" evidence="1">
    <location>
        <begin position="236"/>
        <end position="258"/>
    </location>
</feature>
<reference evidence="2 3" key="1">
    <citation type="submission" date="2016-12" db="EMBL/GenBank/DDBJ databases">
        <title>Complete genome sequence of Thauera chlorobenzoica, a Betaproteobacterium degrading haloaromatics anaerobically to CO2 and halides.</title>
        <authorList>
            <person name="Goris T."/>
            <person name="Mergelsberg M."/>
            <person name="Boll M."/>
        </authorList>
    </citation>
    <scope>NUCLEOTIDE SEQUENCE [LARGE SCALE GENOMIC DNA]</scope>
    <source>
        <strain evidence="2 3">3CB1</strain>
    </source>
</reference>
<dbReference type="Proteomes" id="UP000185739">
    <property type="component" value="Chromosome"/>
</dbReference>
<keyword evidence="3" id="KW-1185">Reference proteome</keyword>
<evidence type="ECO:0000313" key="2">
    <source>
        <dbReference type="EMBL" id="APR03291.1"/>
    </source>
</evidence>
<evidence type="ECO:0000256" key="1">
    <source>
        <dbReference type="SAM" id="MobiDB-lite"/>
    </source>
</evidence>
<organism evidence="2 3">
    <name type="scientific">Thauera chlorobenzoica</name>
    <dbReference type="NCBI Taxonomy" id="96773"/>
    <lineage>
        <taxon>Bacteria</taxon>
        <taxon>Pseudomonadati</taxon>
        <taxon>Pseudomonadota</taxon>
        <taxon>Betaproteobacteria</taxon>
        <taxon>Rhodocyclales</taxon>
        <taxon>Zoogloeaceae</taxon>
        <taxon>Thauera</taxon>
    </lineage>
</organism>